<dbReference type="Gramene" id="Psat03G0272800-T1">
    <property type="protein sequence ID" value="KAI5427418.1"/>
    <property type="gene ID" value="KIW84_032728"/>
</dbReference>
<reference evidence="9 10" key="1">
    <citation type="journal article" date="2022" name="Nat. Genet.">
        <title>Improved pea reference genome and pan-genome highlight genomic features and evolutionary characteristics.</title>
        <authorList>
            <person name="Yang T."/>
            <person name="Liu R."/>
            <person name="Luo Y."/>
            <person name="Hu S."/>
            <person name="Wang D."/>
            <person name="Wang C."/>
            <person name="Pandey M.K."/>
            <person name="Ge S."/>
            <person name="Xu Q."/>
            <person name="Li N."/>
            <person name="Li G."/>
            <person name="Huang Y."/>
            <person name="Saxena R.K."/>
            <person name="Ji Y."/>
            <person name="Li M."/>
            <person name="Yan X."/>
            <person name="He Y."/>
            <person name="Liu Y."/>
            <person name="Wang X."/>
            <person name="Xiang C."/>
            <person name="Varshney R.K."/>
            <person name="Ding H."/>
            <person name="Gao S."/>
            <person name="Zong X."/>
        </authorList>
    </citation>
    <scope>NUCLEOTIDE SEQUENCE [LARGE SCALE GENOMIC DNA]</scope>
    <source>
        <strain evidence="9 10">cv. Zhongwan 6</strain>
    </source>
</reference>
<dbReference type="InterPro" id="IPR023366">
    <property type="entry name" value="ATP_synth_asu-like_sf"/>
</dbReference>
<dbReference type="AlphaFoldDB" id="A0A9D5AZ26"/>
<evidence type="ECO:0000256" key="2">
    <source>
        <dbReference type="ARBA" id="ARBA00022448"/>
    </source>
</evidence>
<keyword evidence="2" id="KW-0813">Transport</keyword>
<dbReference type="GO" id="GO:0046034">
    <property type="term" value="P:ATP metabolic process"/>
    <property type="evidence" value="ECO:0007669"/>
    <property type="project" value="InterPro"/>
</dbReference>
<name>A0A9D5AZ26_PEA</name>
<keyword evidence="4" id="KW-0375">Hydrogen ion transport</keyword>
<dbReference type="GO" id="GO:0046961">
    <property type="term" value="F:proton-transporting ATPase activity, rotational mechanism"/>
    <property type="evidence" value="ECO:0007669"/>
    <property type="project" value="InterPro"/>
</dbReference>
<keyword evidence="10" id="KW-1185">Reference proteome</keyword>
<comment type="similarity">
    <text evidence="1">Belongs to the ATPase alpha/beta chains family.</text>
</comment>
<dbReference type="Pfam" id="PF02874">
    <property type="entry name" value="ATP-synt_ab_N"/>
    <property type="match status" value="1"/>
</dbReference>
<dbReference type="EMBL" id="JAMSHJ010000003">
    <property type="protein sequence ID" value="KAI5427418.1"/>
    <property type="molecule type" value="Genomic_DNA"/>
</dbReference>
<dbReference type="GO" id="GO:0005524">
    <property type="term" value="F:ATP binding"/>
    <property type="evidence" value="ECO:0007669"/>
    <property type="project" value="UniProtKB-KW"/>
</dbReference>
<keyword evidence="5" id="KW-0067">ATP-binding</keyword>
<dbReference type="Proteomes" id="UP001058974">
    <property type="component" value="Chromosome 3"/>
</dbReference>
<proteinExistence type="inferred from homology"/>
<evidence type="ECO:0000313" key="10">
    <source>
        <dbReference type="Proteomes" id="UP001058974"/>
    </source>
</evidence>
<evidence type="ECO:0000256" key="1">
    <source>
        <dbReference type="ARBA" id="ARBA00008936"/>
    </source>
</evidence>
<evidence type="ECO:0000256" key="3">
    <source>
        <dbReference type="ARBA" id="ARBA00022741"/>
    </source>
</evidence>
<evidence type="ECO:0000259" key="8">
    <source>
        <dbReference type="Pfam" id="PF02874"/>
    </source>
</evidence>
<gene>
    <name evidence="9" type="ORF">KIW84_032728</name>
</gene>
<dbReference type="FunFam" id="2.40.30.20:FF:000002">
    <property type="entry name" value="V-type proton ATPase catalytic subunit A"/>
    <property type="match status" value="1"/>
</dbReference>
<feature type="domain" description="ATPase F1/V1/A1 complex alpha/beta subunit N-terminal" evidence="8">
    <location>
        <begin position="18"/>
        <end position="76"/>
    </location>
</feature>
<organism evidence="9 10">
    <name type="scientific">Pisum sativum</name>
    <name type="common">Garden pea</name>
    <name type="synonym">Lathyrus oleraceus</name>
    <dbReference type="NCBI Taxonomy" id="3888"/>
    <lineage>
        <taxon>Eukaryota</taxon>
        <taxon>Viridiplantae</taxon>
        <taxon>Streptophyta</taxon>
        <taxon>Embryophyta</taxon>
        <taxon>Tracheophyta</taxon>
        <taxon>Spermatophyta</taxon>
        <taxon>Magnoliopsida</taxon>
        <taxon>eudicotyledons</taxon>
        <taxon>Gunneridae</taxon>
        <taxon>Pentapetalae</taxon>
        <taxon>rosids</taxon>
        <taxon>fabids</taxon>
        <taxon>Fabales</taxon>
        <taxon>Fabaceae</taxon>
        <taxon>Papilionoideae</taxon>
        <taxon>50 kb inversion clade</taxon>
        <taxon>NPAAA clade</taxon>
        <taxon>Hologalegina</taxon>
        <taxon>IRL clade</taxon>
        <taxon>Fabeae</taxon>
        <taxon>Lathyrus</taxon>
    </lineage>
</organism>
<dbReference type="SUPFAM" id="SSF50615">
    <property type="entry name" value="N-terminal domain of alpha and beta subunits of F1 ATP synthase"/>
    <property type="match status" value="1"/>
</dbReference>
<dbReference type="Gene3D" id="2.40.30.20">
    <property type="match status" value="1"/>
</dbReference>
<evidence type="ECO:0000313" key="9">
    <source>
        <dbReference type="EMBL" id="KAI5427418.1"/>
    </source>
</evidence>
<evidence type="ECO:0000256" key="7">
    <source>
        <dbReference type="ARBA" id="ARBA00023065"/>
    </source>
</evidence>
<dbReference type="GO" id="GO:0000325">
    <property type="term" value="C:plant-type vacuole"/>
    <property type="evidence" value="ECO:0007669"/>
    <property type="project" value="TreeGrafter"/>
</dbReference>
<dbReference type="InterPro" id="IPR004100">
    <property type="entry name" value="ATPase_F1/V1/A1_a/bsu_N"/>
</dbReference>
<keyword evidence="7" id="KW-0406">Ion transport</keyword>
<dbReference type="PANTHER" id="PTHR43607">
    <property type="entry name" value="V-TYPE PROTON ATPASE CATALYTIC SUBUNIT A"/>
    <property type="match status" value="1"/>
</dbReference>
<protein>
    <recommendedName>
        <fullName evidence="8">ATPase F1/V1/A1 complex alpha/beta subunit N-terminal domain-containing protein</fullName>
    </recommendedName>
</protein>
<evidence type="ECO:0000256" key="5">
    <source>
        <dbReference type="ARBA" id="ARBA00022840"/>
    </source>
</evidence>
<keyword evidence="3" id="KW-0547">Nucleotide-binding</keyword>
<evidence type="ECO:0000256" key="4">
    <source>
        <dbReference type="ARBA" id="ARBA00022781"/>
    </source>
</evidence>
<comment type="caution">
    <text evidence="9">The sequence shown here is derived from an EMBL/GenBank/DDBJ whole genome shotgun (WGS) entry which is preliminary data.</text>
</comment>
<accession>A0A9D5AZ26</accession>
<dbReference type="PANTHER" id="PTHR43607:SF1">
    <property type="entry name" value="H(+)-TRANSPORTING TWO-SECTOR ATPASE"/>
    <property type="match status" value="1"/>
</dbReference>
<keyword evidence="6" id="KW-1278">Translocase</keyword>
<dbReference type="InterPro" id="IPR036121">
    <property type="entry name" value="ATPase_F1/V1/A1_a/bsu_N_sf"/>
</dbReference>
<evidence type="ECO:0000256" key="6">
    <source>
        <dbReference type="ARBA" id="ARBA00022967"/>
    </source>
</evidence>
<dbReference type="InterPro" id="IPR022878">
    <property type="entry name" value="V-ATPase_asu"/>
</dbReference>
<sequence>MTTFEDSEKESEYGYVRKASGSVVVADDMNEAAMYELVRSGRENLNSEIIRLEGDSAAIQVYEETVGLMINDPVVRAPKPLSVESGPGILGNILGGIQGPLKTIDASGALVVFDARL</sequence>